<evidence type="ECO:0000259" key="4">
    <source>
        <dbReference type="Pfam" id="PF11887"/>
    </source>
</evidence>
<name>A0A1E3RDK6_MYCFV</name>
<dbReference type="Proteomes" id="UP000094053">
    <property type="component" value="Unassembled WGS sequence"/>
</dbReference>
<evidence type="ECO:0000313" key="5">
    <source>
        <dbReference type="EMBL" id="ODQ87955.1"/>
    </source>
</evidence>
<feature type="compositionally biased region" description="Pro residues" evidence="1">
    <location>
        <begin position="438"/>
        <end position="448"/>
    </location>
</feature>
<dbReference type="PANTHER" id="PTHR33371">
    <property type="entry name" value="INTERMEMBRANE PHOSPHOLIPID TRANSPORT SYSTEM BINDING PROTEIN MLAD-RELATED"/>
    <property type="match status" value="1"/>
</dbReference>
<dbReference type="RefSeq" id="WP_069415742.1">
    <property type="nucleotide sequence ID" value="NZ_JACKUL010000028.1"/>
</dbReference>
<feature type="transmembrane region" description="Helical" evidence="2">
    <location>
        <begin position="12"/>
        <end position="36"/>
    </location>
</feature>
<comment type="caution">
    <text evidence="5">The sequence shown here is derived from an EMBL/GenBank/DDBJ whole genome shotgun (WGS) entry which is preliminary data.</text>
</comment>
<feature type="domain" description="Mce/MlaD" evidence="3">
    <location>
        <begin position="44"/>
        <end position="119"/>
    </location>
</feature>
<dbReference type="AlphaFoldDB" id="A0A1E3RDK6"/>
<dbReference type="NCBIfam" id="TIGR00996">
    <property type="entry name" value="Mtu_fam_mce"/>
    <property type="match status" value="1"/>
</dbReference>
<dbReference type="GO" id="GO:0005576">
    <property type="term" value="C:extracellular region"/>
    <property type="evidence" value="ECO:0007669"/>
    <property type="project" value="TreeGrafter"/>
</dbReference>
<accession>A0A1E3RDK6</accession>
<sequence length="480" mass="50970">MAKKLRAGDNRIHPAWWTLMLAVAAVLAVLVDWLLFTGNYKSYVPVTVKSERTGLIMETGNDVKLRGITVGRVDGVAPDGTASSLNIQIDSDQVKFIPSNVQAEIKATTAFGNKFVDLIVPDDPSPKRLAKGDVLVARNVATEINTVFENLVDVLQQVDTAKLNAVLSALADGLRGQGESFGEAITAGNEVLRQLNPRAETIREDWRALKDFSDTYSVAADDIVTVLDAVSTTSETITKHEKELDSLLLNVVGLANSGIDLLAPSKDNLVRTVNALQSTTSLLMKYNPQLTCTFVGGKNVIDFGFADVAGGATGKSVILDVALLLGDDQYKYPQHLPIIGAKGGPGGKPGCGSLPDVAQNWPQRHLVTDTGWGGGLDVRPNPGIGFPGYENFFPYTRANGQPPTVNRIGPPAPGPIPYPGAPPYGARQYAPDGTPLYPGLPPAPPPGAPKDDGPRPGVEPFVPPHPAEMQPVPQADPPPR</sequence>
<evidence type="ECO:0000256" key="1">
    <source>
        <dbReference type="SAM" id="MobiDB-lite"/>
    </source>
</evidence>
<evidence type="ECO:0000259" key="3">
    <source>
        <dbReference type="Pfam" id="PF02470"/>
    </source>
</evidence>
<feature type="domain" description="Mammalian cell entry C-terminal" evidence="4">
    <location>
        <begin position="125"/>
        <end position="345"/>
    </location>
</feature>
<dbReference type="STRING" id="1776.BHQ18_21910"/>
<gene>
    <name evidence="5" type="ORF">BHQ18_21910</name>
</gene>
<feature type="compositionally biased region" description="Pro residues" evidence="1">
    <location>
        <begin position="410"/>
        <end position="422"/>
    </location>
</feature>
<dbReference type="Pfam" id="PF11887">
    <property type="entry name" value="Mce4_CUP1"/>
    <property type="match status" value="1"/>
</dbReference>
<feature type="compositionally biased region" description="Low complexity" evidence="1">
    <location>
        <begin position="423"/>
        <end position="437"/>
    </location>
</feature>
<keyword evidence="6" id="KW-1185">Reference proteome</keyword>
<proteinExistence type="predicted"/>
<dbReference type="InterPro" id="IPR052336">
    <property type="entry name" value="MlaD_Phospholipid_Transporter"/>
</dbReference>
<dbReference type="GO" id="GO:0051701">
    <property type="term" value="P:biological process involved in interaction with host"/>
    <property type="evidence" value="ECO:0007669"/>
    <property type="project" value="TreeGrafter"/>
</dbReference>
<keyword evidence="2" id="KW-0472">Membrane</keyword>
<dbReference type="InterPro" id="IPR003399">
    <property type="entry name" value="Mce/MlaD"/>
</dbReference>
<evidence type="ECO:0000256" key="2">
    <source>
        <dbReference type="SAM" id="Phobius"/>
    </source>
</evidence>
<organism evidence="5 6">
    <name type="scientific">Mycolicibacterium flavescens</name>
    <name type="common">Mycobacterium flavescens</name>
    <dbReference type="NCBI Taxonomy" id="1776"/>
    <lineage>
        <taxon>Bacteria</taxon>
        <taxon>Bacillati</taxon>
        <taxon>Actinomycetota</taxon>
        <taxon>Actinomycetes</taxon>
        <taxon>Mycobacteriales</taxon>
        <taxon>Mycobacteriaceae</taxon>
        <taxon>Mycolicibacterium</taxon>
    </lineage>
</organism>
<protein>
    <submittedName>
        <fullName evidence="5">MCE-family protein MCE3A</fullName>
    </submittedName>
</protein>
<dbReference type="PANTHER" id="PTHR33371:SF19">
    <property type="entry name" value="MCE-FAMILY PROTEIN MCE4A"/>
    <property type="match status" value="1"/>
</dbReference>
<evidence type="ECO:0000313" key="6">
    <source>
        <dbReference type="Proteomes" id="UP000094053"/>
    </source>
</evidence>
<dbReference type="InterPro" id="IPR005693">
    <property type="entry name" value="Mce"/>
</dbReference>
<feature type="region of interest" description="Disordered" evidence="1">
    <location>
        <begin position="407"/>
        <end position="480"/>
    </location>
</feature>
<dbReference type="InterPro" id="IPR024516">
    <property type="entry name" value="Mce_C"/>
</dbReference>
<dbReference type="Pfam" id="PF02470">
    <property type="entry name" value="MlaD"/>
    <property type="match status" value="1"/>
</dbReference>
<dbReference type="EMBL" id="MIHA01000018">
    <property type="protein sequence ID" value="ODQ87955.1"/>
    <property type="molecule type" value="Genomic_DNA"/>
</dbReference>
<keyword evidence="2" id="KW-1133">Transmembrane helix</keyword>
<reference evidence="6" key="1">
    <citation type="submission" date="2016-09" db="EMBL/GenBank/DDBJ databases">
        <authorList>
            <person name="Greninger A.L."/>
            <person name="Jerome K.R."/>
            <person name="Mcnair B."/>
            <person name="Wallis C."/>
            <person name="Fang F."/>
        </authorList>
    </citation>
    <scope>NUCLEOTIDE SEQUENCE [LARGE SCALE GENOMIC DNA]</scope>
    <source>
        <strain evidence="6">M6</strain>
    </source>
</reference>
<keyword evidence="2" id="KW-0812">Transmembrane</keyword>
<dbReference type="OrthoDB" id="3460188at2"/>